<proteinExistence type="predicted"/>
<evidence type="ECO:0008006" key="3">
    <source>
        <dbReference type="Google" id="ProtNLM"/>
    </source>
</evidence>
<keyword evidence="2" id="KW-1185">Reference proteome</keyword>
<dbReference type="RefSeq" id="WP_263127193.1">
    <property type="nucleotide sequence ID" value="NZ_CP106856.1"/>
</dbReference>
<protein>
    <recommendedName>
        <fullName evidence="3">Alpha/beta hydrolase</fullName>
    </recommendedName>
</protein>
<name>A0ABY6FPL1_9MICC</name>
<evidence type="ECO:0000313" key="2">
    <source>
        <dbReference type="Proteomes" id="UP001063368"/>
    </source>
</evidence>
<accession>A0ABY6FPL1</accession>
<organism evidence="1 2">
    <name type="scientific">Arthrobacter koreensis</name>
    <dbReference type="NCBI Taxonomy" id="199136"/>
    <lineage>
        <taxon>Bacteria</taxon>
        <taxon>Bacillati</taxon>
        <taxon>Actinomycetota</taxon>
        <taxon>Actinomycetes</taxon>
        <taxon>Micrococcales</taxon>
        <taxon>Micrococcaceae</taxon>
        <taxon>Arthrobacter</taxon>
    </lineage>
</organism>
<gene>
    <name evidence="1" type="ORF">N9A08_10960</name>
</gene>
<reference evidence="1" key="1">
    <citation type="submission" date="2022-09" db="EMBL/GenBank/DDBJ databases">
        <authorList>
            <person name="Li D."/>
            <person name="Cheng J."/>
            <person name="Li Y."/>
        </authorList>
    </citation>
    <scope>NUCLEOTIDE SEQUENCE</scope>
    <source>
        <strain evidence="1">DL</strain>
    </source>
</reference>
<evidence type="ECO:0000313" key="1">
    <source>
        <dbReference type="EMBL" id="UYB35151.1"/>
    </source>
</evidence>
<dbReference type="EMBL" id="CP106856">
    <property type="protein sequence ID" value="UYB35151.1"/>
    <property type="molecule type" value="Genomic_DNA"/>
</dbReference>
<sequence>MMTGSALPDISGNWTNLDAAAEDLRVRAGVAESYLTDAAAAWQRVVPAYREPGTQDLVHTAMDSLPGPMAGWRSALAAAAGIIQDFAAAAAILSDECRTLEAERPSSAPAEDDSAARRALDEFNTRAGELTGKWNTLQEETAARLAAVSGGTGDGLPMTARTGGPVLPDVQWSALTVTLDDRLGAVSPALLLESLRGLDTAELRAWTEANPDAAALLAANRLMGPFPAGSPEAAMSAVLQDSLSEEGIAAIRAAWLQLPAADQEKLLLLYPAVFGALNGVPFASRVHANTITAAGYQHTLKQDLDALGEPRLSDYGHDRASAIRWNNDHTAWQAETGRLKDKLKGLDYVLDHGIQVVLISVEGDGRIVTMKGTPSDSVTTSAVLVPGTGADLSSVGGYTDRLNSVDGDPIPEKLSFYWQGADLPDELHHNVTSSYNEDGGPLLAAFDHALDLELAEDARSTYVGYSAGGSMLGTGEREGLDATNIVYVAPAGTGHEVSGPQDTASPSANRYWIQTRDDPITVAQVAGGGFHSGSFWSGGNPKTQMGAIRLESGFLDPFDPDTVMKGHSDYFVEGSTSAANIQAVIEGGRVSLYVEEVFHHGFGYSYWESPLEDHPEDYVRRKMPTVSTESLEN</sequence>
<dbReference type="Proteomes" id="UP001063368">
    <property type="component" value="Chromosome"/>
</dbReference>